<dbReference type="InterPro" id="IPR025884">
    <property type="entry name" value="MeCpG-bd_2/3_C_dom"/>
</dbReference>
<proteinExistence type="predicted"/>
<reference evidence="5" key="1">
    <citation type="submission" date="2011-08" db="EMBL/GenBank/DDBJ databases">
        <authorList>
            <person name="Rombauts S."/>
        </authorList>
    </citation>
    <scope>NUCLEOTIDE SEQUENCE</scope>
    <source>
        <strain evidence="5">London</strain>
    </source>
</reference>
<dbReference type="EMBL" id="CAEY01000891">
    <property type="status" value="NOT_ANNOTATED_CDS"/>
    <property type="molecule type" value="Genomic_DNA"/>
</dbReference>
<protein>
    <recommendedName>
        <fullName evidence="6">Methyl-CpG binding protein 2/3 C-terminal domain-containing protein</fullName>
    </recommendedName>
</protein>
<reference evidence="4" key="2">
    <citation type="submission" date="2015-06" db="UniProtKB">
        <authorList>
            <consortium name="EnsemblMetazoa"/>
        </authorList>
    </citation>
    <scope>IDENTIFICATION</scope>
</reference>
<dbReference type="Pfam" id="PF14048">
    <property type="entry name" value="MBD_C"/>
    <property type="match status" value="1"/>
</dbReference>
<evidence type="ECO:0000313" key="5">
    <source>
        <dbReference type="Proteomes" id="UP000015104"/>
    </source>
</evidence>
<feature type="region of interest" description="Disordered" evidence="1">
    <location>
        <begin position="48"/>
        <end position="95"/>
    </location>
</feature>
<dbReference type="GO" id="GO:0005634">
    <property type="term" value="C:nucleus"/>
    <property type="evidence" value="ECO:0007669"/>
    <property type="project" value="UniProtKB-ARBA"/>
</dbReference>
<organism evidence="4 5">
    <name type="scientific">Tetranychus urticae</name>
    <name type="common">Two-spotted spider mite</name>
    <dbReference type="NCBI Taxonomy" id="32264"/>
    <lineage>
        <taxon>Eukaryota</taxon>
        <taxon>Metazoa</taxon>
        <taxon>Ecdysozoa</taxon>
        <taxon>Arthropoda</taxon>
        <taxon>Chelicerata</taxon>
        <taxon>Arachnida</taxon>
        <taxon>Acari</taxon>
        <taxon>Acariformes</taxon>
        <taxon>Trombidiformes</taxon>
        <taxon>Prostigmata</taxon>
        <taxon>Eleutherengona</taxon>
        <taxon>Raphignathae</taxon>
        <taxon>Tetranychoidea</taxon>
        <taxon>Tetranychidae</taxon>
        <taxon>Tetranychus</taxon>
    </lineage>
</organism>
<evidence type="ECO:0000256" key="1">
    <source>
        <dbReference type="SAM" id="MobiDB-lite"/>
    </source>
</evidence>
<accession>T1L1C5</accession>
<evidence type="ECO:0008006" key="6">
    <source>
        <dbReference type="Google" id="ProtNLM"/>
    </source>
</evidence>
<dbReference type="HOGENOM" id="CLU_069710_2_0_1"/>
<keyword evidence="5" id="KW-1185">Reference proteome</keyword>
<feature type="compositionally biased region" description="Polar residues" evidence="1">
    <location>
        <begin position="68"/>
        <end position="77"/>
    </location>
</feature>
<dbReference type="Proteomes" id="UP000015104">
    <property type="component" value="Unassembled WGS sequence"/>
</dbReference>
<dbReference type="Pfam" id="PF16564">
    <property type="entry name" value="MBDa"/>
    <property type="match status" value="1"/>
</dbReference>
<feature type="domain" description="Methyl-CpG binding protein 2/3 C-terminal" evidence="2">
    <location>
        <begin position="120"/>
        <end position="211"/>
    </location>
</feature>
<name>T1L1C5_TETUR</name>
<dbReference type="EnsemblMetazoa" id="tetur31g01260.1">
    <property type="protein sequence ID" value="tetur31g01260.1"/>
    <property type="gene ID" value="tetur31g01260"/>
</dbReference>
<feature type="domain" description="Methyl-CpG-binding" evidence="3">
    <location>
        <begin position="72"/>
        <end position="114"/>
    </location>
</feature>
<feature type="compositionally biased region" description="Basic residues" evidence="1">
    <location>
        <begin position="48"/>
        <end position="61"/>
    </location>
</feature>
<evidence type="ECO:0000313" key="4">
    <source>
        <dbReference type="EnsemblMetazoa" id="tetur31g01260.1"/>
    </source>
</evidence>
<sequence>MLNKLNLYVTIVTNCSTIDLKSSSLYLPFLPLSYFCFHDYGSQNYLKSKKKQRSASSKLRKQPVAIVRSQSRPQTRLQSRRDNNTFTTRTDIGNISPQKPQQLFWYKRLEGLRATILRSNSCENFDLPDNIKPVGPYIGNDTAFRSVISSLHLNQGPIIGQTAEKSVLEAHPDVFLDPKQPLVETMIISDDDIRDQEEVVNSLRRELALALQDYEKSQYCKYQ</sequence>
<dbReference type="AlphaFoldDB" id="T1L1C5"/>
<dbReference type="InterPro" id="IPR032343">
    <property type="entry name" value="MBD2/MBD3_p55-bd"/>
</dbReference>
<evidence type="ECO:0000259" key="3">
    <source>
        <dbReference type="Pfam" id="PF16564"/>
    </source>
</evidence>
<evidence type="ECO:0000259" key="2">
    <source>
        <dbReference type="Pfam" id="PF14048"/>
    </source>
</evidence>
<dbReference type="STRING" id="32264.T1L1C5"/>
<dbReference type="eggNOG" id="KOG4161">
    <property type="taxonomic scope" value="Eukaryota"/>
</dbReference>